<accession>A0AAW4MT17</accession>
<feature type="transmembrane region" description="Helical" evidence="1">
    <location>
        <begin position="97"/>
        <end position="116"/>
    </location>
</feature>
<gene>
    <name evidence="2" type="ORF">KSV97_04655</name>
    <name evidence="3" type="ORF">KSW06_05020</name>
</gene>
<dbReference type="RefSeq" id="WP_217747427.1">
    <property type="nucleotide sequence ID" value="NZ_JAHOEB010000023.1"/>
</dbReference>
<feature type="transmembrane region" description="Helical" evidence="1">
    <location>
        <begin position="341"/>
        <end position="369"/>
    </location>
</feature>
<keyword evidence="5" id="KW-1185">Reference proteome</keyword>
<dbReference type="PANTHER" id="PTHR38454">
    <property type="entry name" value="INTEGRAL MEMBRANE PROTEIN-RELATED"/>
    <property type="match status" value="1"/>
</dbReference>
<evidence type="ECO:0000313" key="5">
    <source>
        <dbReference type="Proteomes" id="UP001197492"/>
    </source>
</evidence>
<comment type="caution">
    <text evidence="2">The sequence shown here is derived from an EMBL/GenBank/DDBJ whole genome shotgun (WGS) entry which is preliminary data.</text>
</comment>
<dbReference type="InterPro" id="IPR018580">
    <property type="entry name" value="Uncharacterised_YfhO"/>
</dbReference>
<feature type="transmembrane region" description="Helical" evidence="1">
    <location>
        <begin position="208"/>
        <end position="230"/>
    </location>
</feature>
<dbReference type="EMBL" id="JAHOEL010000023">
    <property type="protein sequence ID" value="MBV3392627.1"/>
    <property type="molecule type" value="Genomic_DNA"/>
</dbReference>
<proteinExistence type="predicted"/>
<dbReference type="Pfam" id="PF09586">
    <property type="entry name" value="YfhO"/>
    <property type="match status" value="1"/>
</dbReference>
<keyword evidence="1" id="KW-0472">Membrane</keyword>
<dbReference type="Proteomes" id="UP001197492">
    <property type="component" value="Unassembled WGS sequence"/>
</dbReference>
<keyword evidence="1" id="KW-1133">Transmembrane helix</keyword>
<sequence length="773" mass="88729">MTKKDKRTICLLGLLSIALVFILTSNVFGNTIDWYSQHVVIADALRHAIRSEGTLFPTYMKQLMGGGNIYHFSYYGYLRPDILIGALLIHVNMQTIIIAYSVLMLTLSVICCYIFLRQHTDNENICIFVSLLVLLSSIFFHSHKQIMFVNYMPYLFLALISIEKKNFAAFTLCGSMIVLHSYFYCIGCFIVCFIYLLYRYPAEWKKLFISYILIVLLTAILTIPTLYIILMNGKSGAPTALTSLFIPSLNLKGLLYSKYGCGLTYISYILLVLALSDKQLRKLSIVTLVSFYSPLVWFIMNGFLYARSKIMIVFIPIVAYIMCMMLVKIEEEDVTLSRYSVLLLMIPLFFIEYPFSALVDCLFALLILLQRRKHVLYGYLVVPMLVVSFINGPSSFYKPKKSEKNVSQLVRRNKIHTVADLTTRQNVNQTHGYLFKRVSGYTSTNNKHYNKFLFDTLRIPVPTNNRVAQNDTDNIFYLKTLGIDTVISKRNAPYGYSLRDQDKNVKLYQSNTSLPQAYATSQLMSEKHFRQLSYPYTLDTLMNCAIVNKGDTHYQSQFIKEDPGFKKSYHITKKQKKEITLNRQTNNEIVVLEADIENKKPLKGVSVTVNGMKNKLASIKNPYYHPHTHFTYVTTSNQLKVTLSKGDYIIKNIKMYTLPASALNQTVDPLDVKKSSNALEGKINVSKDGYFITRIPYEKGYTMYIDNKKVNIEKVNQAFLGCRITKGYHTIKITFTPPGYTLACIISTIGIILFALFYIYQRKYDTMCKEGLK</sequence>
<feature type="transmembrane region" description="Helical" evidence="1">
    <location>
        <begin position="376"/>
        <end position="397"/>
    </location>
</feature>
<feature type="transmembrane region" description="Helical" evidence="1">
    <location>
        <begin position="146"/>
        <end position="162"/>
    </location>
</feature>
<feature type="transmembrane region" description="Helical" evidence="1">
    <location>
        <begin position="283"/>
        <end position="303"/>
    </location>
</feature>
<organism evidence="2 4">
    <name type="scientific">Catenibacterium mitsuokai</name>
    <dbReference type="NCBI Taxonomy" id="100886"/>
    <lineage>
        <taxon>Bacteria</taxon>
        <taxon>Bacillati</taxon>
        <taxon>Bacillota</taxon>
        <taxon>Erysipelotrichia</taxon>
        <taxon>Erysipelotrichales</taxon>
        <taxon>Coprobacillaceae</taxon>
        <taxon>Catenibacterium</taxon>
    </lineage>
</organism>
<dbReference type="EMBL" id="JAHOEF010000021">
    <property type="protein sequence ID" value="MBV3382534.1"/>
    <property type="molecule type" value="Genomic_DNA"/>
</dbReference>
<dbReference type="AlphaFoldDB" id="A0AAW4MT17"/>
<feature type="transmembrane region" description="Helical" evidence="1">
    <location>
        <begin position="251"/>
        <end position="271"/>
    </location>
</feature>
<evidence type="ECO:0000256" key="1">
    <source>
        <dbReference type="SAM" id="Phobius"/>
    </source>
</evidence>
<evidence type="ECO:0000313" key="4">
    <source>
        <dbReference type="Proteomes" id="UP001196408"/>
    </source>
</evidence>
<evidence type="ECO:0000313" key="2">
    <source>
        <dbReference type="EMBL" id="MBV3382534.1"/>
    </source>
</evidence>
<protein>
    <submittedName>
        <fullName evidence="2">YfhO family protein</fullName>
    </submittedName>
</protein>
<dbReference type="PANTHER" id="PTHR38454:SF1">
    <property type="entry name" value="INTEGRAL MEMBRANE PROTEIN"/>
    <property type="match status" value="1"/>
</dbReference>
<feature type="transmembrane region" description="Helical" evidence="1">
    <location>
        <begin position="740"/>
        <end position="760"/>
    </location>
</feature>
<reference evidence="2 5" key="1">
    <citation type="submission" date="2021-06" db="EMBL/GenBank/DDBJ databases">
        <title>Collection of gut derived symbiotic bacterial strains cultured from healthy donors.</title>
        <authorList>
            <person name="Lin H."/>
            <person name="Littmann E."/>
            <person name="Pamer E.G."/>
        </authorList>
    </citation>
    <scope>NUCLEOTIDE SEQUENCE</scope>
    <source>
        <strain evidence="3 5">MSK.21.70</strain>
        <strain evidence="2">MSK.21.82</strain>
    </source>
</reference>
<evidence type="ECO:0000313" key="3">
    <source>
        <dbReference type="EMBL" id="MBV3392627.1"/>
    </source>
</evidence>
<dbReference type="Proteomes" id="UP001196408">
    <property type="component" value="Unassembled WGS sequence"/>
</dbReference>
<name>A0AAW4MT17_9FIRM</name>
<feature type="transmembrane region" description="Helical" evidence="1">
    <location>
        <begin position="123"/>
        <end position="140"/>
    </location>
</feature>
<keyword evidence="1" id="KW-0812">Transmembrane</keyword>
<feature type="transmembrane region" description="Helical" evidence="1">
    <location>
        <begin position="169"/>
        <end position="196"/>
    </location>
</feature>
<feature type="transmembrane region" description="Helical" evidence="1">
    <location>
        <begin position="310"/>
        <end position="329"/>
    </location>
</feature>